<proteinExistence type="inferred from homology"/>
<name>A0A8J3QHQ4_9ACTN</name>
<organism evidence="3 4">
    <name type="scientific">Rhizocola hellebori</name>
    <dbReference type="NCBI Taxonomy" id="1392758"/>
    <lineage>
        <taxon>Bacteria</taxon>
        <taxon>Bacillati</taxon>
        <taxon>Actinomycetota</taxon>
        <taxon>Actinomycetes</taxon>
        <taxon>Micromonosporales</taxon>
        <taxon>Micromonosporaceae</taxon>
        <taxon>Rhizocola</taxon>
    </lineage>
</organism>
<comment type="similarity">
    <text evidence="1">Belongs to the cytochrome P450 family.</text>
</comment>
<dbReference type="InterPro" id="IPR036396">
    <property type="entry name" value="Cyt_P450_sf"/>
</dbReference>
<evidence type="ECO:0000313" key="3">
    <source>
        <dbReference type="EMBL" id="GIH11103.1"/>
    </source>
</evidence>
<reference evidence="3" key="1">
    <citation type="submission" date="2021-01" db="EMBL/GenBank/DDBJ databases">
        <title>Whole genome shotgun sequence of Rhizocola hellebori NBRC 109834.</title>
        <authorList>
            <person name="Komaki H."/>
            <person name="Tamura T."/>
        </authorList>
    </citation>
    <scope>NUCLEOTIDE SEQUENCE</scope>
    <source>
        <strain evidence="3">NBRC 109834</strain>
    </source>
</reference>
<dbReference type="GO" id="GO:0004497">
    <property type="term" value="F:monooxygenase activity"/>
    <property type="evidence" value="ECO:0007669"/>
    <property type="project" value="InterPro"/>
</dbReference>
<dbReference type="PRINTS" id="PR00385">
    <property type="entry name" value="P450"/>
</dbReference>
<accession>A0A8J3QHQ4</accession>
<keyword evidence="2" id="KW-0349">Heme</keyword>
<dbReference type="CDD" id="cd00302">
    <property type="entry name" value="cytochrome_P450"/>
    <property type="match status" value="1"/>
</dbReference>
<feature type="binding site" description="axial binding residue" evidence="2">
    <location>
        <position position="318"/>
    </location>
    <ligand>
        <name>heme</name>
        <dbReference type="ChEBI" id="CHEBI:30413"/>
    </ligand>
    <ligandPart>
        <name>Fe</name>
        <dbReference type="ChEBI" id="CHEBI:18248"/>
    </ligandPart>
</feature>
<comment type="cofactor">
    <cofactor evidence="2">
        <name>heme</name>
        <dbReference type="ChEBI" id="CHEBI:30413"/>
    </cofactor>
</comment>
<comment type="caution">
    <text evidence="3">The sequence shown here is derived from an EMBL/GenBank/DDBJ whole genome shotgun (WGS) entry which is preliminary data.</text>
</comment>
<protein>
    <submittedName>
        <fullName evidence="3">Cytochrome P450</fullName>
    </submittedName>
</protein>
<evidence type="ECO:0000313" key="4">
    <source>
        <dbReference type="Proteomes" id="UP000612899"/>
    </source>
</evidence>
<dbReference type="InterPro" id="IPR001128">
    <property type="entry name" value="Cyt_P450"/>
</dbReference>
<dbReference type="Proteomes" id="UP000612899">
    <property type="component" value="Unassembled WGS sequence"/>
</dbReference>
<dbReference type="SUPFAM" id="SSF48264">
    <property type="entry name" value="Cytochrome P450"/>
    <property type="match status" value="1"/>
</dbReference>
<dbReference type="Gene3D" id="1.10.630.10">
    <property type="entry name" value="Cytochrome P450"/>
    <property type="match status" value="1"/>
</dbReference>
<dbReference type="InterPro" id="IPR002401">
    <property type="entry name" value="Cyt_P450_E_grp-I"/>
</dbReference>
<keyword evidence="4" id="KW-1185">Reference proteome</keyword>
<dbReference type="PANTHER" id="PTHR24305:SF166">
    <property type="entry name" value="CYTOCHROME P450 12A4, MITOCHONDRIAL-RELATED"/>
    <property type="match status" value="1"/>
</dbReference>
<dbReference type="PRINTS" id="PR00463">
    <property type="entry name" value="EP450I"/>
</dbReference>
<dbReference type="EMBL" id="BONY01000119">
    <property type="protein sequence ID" value="GIH11103.1"/>
    <property type="molecule type" value="Genomic_DNA"/>
</dbReference>
<keyword evidence="2" id="KW-0408">Iron</keyword>
<dbReference type="GO" id="GO:0005506">
    <property type="term" value="F:iron ion binding"/>
    <property type="evidence" value="ECO:0007669"/>
    <property type="project" value="InterPro"/>
</dbReference>
<keyword evidence="2" id="KW-0479">Metal-binding</keyword>
<gene>
    <name evidence="3" type="ORF">Rhe02_91700</name>
</gene>
<dbReference type="Pfam" id="PF00067">
    <property type="entry name" value="p450"/>
    <property type="match status" value="1"/>
</dbReference>
<dbReference type="GO" id="GO:0020037">
    <property type="term" value="F:heme binding"/>
    <property type="evidence" value="ECO:0007669"/>
    <property type="project" value="InterPro"/>
</dbReference>
<sequence>MKDLYQWTFNPIGLLERGASRGPVFPLHLWRKAIVGFRPDWNRAVLSDLETFRSRRSLSALTPYLHGGVVHLDQPAHDPRRRQLNPHFHDRALSALHERLSEVVTAGLPREEFDALAWAGPIVRRMLNIAFFDGALPDQLLARFLAPLEKPTPGALRPRPVLFRRMRAAIESAMLSPAPHTLAATLRTLDPATVDYDLAEELRVALAAGYDTTAHTLAWAIWQLGGHPEWQEPSALPLVINEVLRLYPAGWLGSRTAARDTVAAGVPIARGTLVCYSPYLTHRDPELWPDPLSFRPERFTARQAPWTFVPFAAGSRTCLGMHLARLMLTTALTPLCQAGLSALAGNPGIRTSITLRPIGPLWTKVGVTRRGVPTDTSGRCPPAP</sequence>
<evidence type="ECO:0000256" key="2">
    <source>
        <dbReference type="PIRSR" id="PIRSR602401-1"/>
    </source>
</evidence>
<evidence type="ECO:0000256" key="1">
    <source>
        <dbReference type="ARBA" id="ARBA00010617"/>
    </source>
</evidence>
<dbReference type="InterPro" id="IPR050121">
    <property type="entry name" value="Cytochrome_P450_monoxygenase"/>
</dbReference>
<dbReference type="RefSeq" id="WP_203914824.1">
    <property type="nucleotide sequence ID" value="NZ_BONY01000119.1"/>
</dbReference>
<dbReference type="GO" id="GO:0016705">
    <property type="term" value="F:oxidoreductase activity, acting on paired donors, with incorporation or reduction of molecular oxygen"/>
    <property type="evidence" value="ECO:0007669"/>
    <property type="project" value="InterPro"/>
</dbReference>
<dbReference type="PANTHER" id="PTHR24305">
    <property type="entry name" value="CYTOCHROME P450"/>
    <property type="match status" value="1"/>
</dbReference>
<dbReference type="AlphaFoldDB" id="A0A8J3QHQ4"/>